<sequence>MEEPSNIKDEGNKRNSEPCLVCGTSTTGVHFQVNCCRACSAFFRRSVKSKSSYRCQRGAGSCDVTLRSIGKVSCRFCRLKKCVHVGMRILKDEKKNNVTKEEEKSIEKSTTNNVLAPNNNNKDVSKVARVHGTIKMIFEKKGLILAAQANINLTKSFEESLSKLLEFSKPKQSLTMLTDFCDEKKNEHFEAFLIKIAQMLSEFEYFAALDVDEKFLLFKRFWQIFHILERCYQTALHFGDSDLDDTKICIGTEHYLNISTASFSLLSDERRQDGNIFVLPFLDKLTLLLKPFKRACITLFEFTYMSQIILWSCYEIVELNTSTQKLAEDLISRVSGDLHEYFVREMRMVNYAVRQAELFRLVQIAEYIVRDKKQLIAANQIFKFVEHDFSFATSM</sequence>
<name>A0AC34GRV9_9BILA</name>
<dbReference type="Proteomes" id="UP000887579">
    <property type="component" value="Unplaced"/>
</dbReference>
<evidence type="ECO:0000313" key="2">
    <source>
        <dbReference type="WBParaSite" id="ES5_v2.g7544.t1"/>
    </source>
</evidence>
<proteinExistence type="predicted"/>
<reference evidence="2" key="1">
    <citation type="submission" date="2022-11" db="UniProtKB">
        <authorList>
            <consortium name="WormBaseParasite"/>
        </authorList>
    </citation>
    <scope>IDENTIFICATION</scope>
</reference>
<accession>A0AC34GRV9</accession>
<dbReference type="WBParaSite" id="ES5_v2.g7544.t1">
    <property type="protein sequence ID" value="ES5_v2.g7544.t1"/>
    <property type="gene ID" value="ES5_v2.g7544"/>
</dbReference>
<protein>
    <submittedName>
        <fullName evidence="2">Uncharacterized protein</fullName>
    </submittedName>
</protein>
<evidence type="ECO:0000313" key="1">
    <source>
        <dbReference type="Proteomes" id="UP000887579"/>
    </source>
</evidence>
<organism evidence="1 2">
    <name type="scientific">Panagrolaimus sp. ES5</name>
    <dbReference type="NCBI Taxonomy" id="591445"/>
    <lineage>
        <taxon>Eukaryota</taxon>
        <taxon>Metazoa</taxon>
        <taxon>Ecdysozoa</taxon>
        <taxon>Nematoda</taxon>
        <taxon>Chromadorea</taxon>
        <taxon>Rhabditida</taxon>
        <taxon>Tylenchina</taxon>
        <taxon>Panagrolaimomorpha</taxon>
        <taxon>Panagrolaimoidea</taxon>
        <taxon>Panagrolaimidae</taxon>
        <taxon>Panagrolaimus</taxon>
    </lineage>
</organism>